<dbReference type="EMBL" id="SPHZ02000011">
    <property type="protein sequence ID" value="KAF0892182.1"/>
    <property type="molecule type" value="Genomic_DNA"/>
</dbReference>
<accession>A0A6G1BWD8</accession>
<feature type="region of interest" description="Disordered" evidence="1">
    <location>
        <begin position="67"/>
        <end position="231"/>
    </location>
</feature>
<reference evidence="3 4" key="1">
    <citation type="submission" date="2019-11" db="EMBL/GenBank/DDBJ databases">
        <title>Whole genome sequence of Oryza granulata.</title>
        <authorList>
            <person name="Li W."/>
        </authorList>
    </citation>
    <scope>NUCLEOTIDE SEQUENCE [LARGE SCALE GENOMIC DNA]</scope>
    <source>
        <strain evidence="4">cv. Menghai</strain>
        <tissue evidence="3">Leaf</tissue>
    </source>
</reference>
<protein>
    <recommendedName>
        <fullName evidence="2">Probable zinc-ribbon domain-containing protein</fullName>
    </recommendedName>
</protein>
<evidence type="ECO:0000313" key="3">
    <source>
        <dbReference type="EMBL" id="KAF0892182.1"/>
    </source>
</evidence>
<dbReference type="InterPro" id="IPR021480">
    <property type="entry name" value="Zinc_ribbon_12"/>
</dbReference>
<dbReference type="OrthoDB" id="1930285at2759"/>
<keyword evidence="4" id="KW-1185">Reference proteome</keyword>
<feature type="compositionally biased region" description="Polar residues" evidence="1">
    <location>
        <begin position="169"/>
        <end position="181"/>
    </location>
</feature>
<name>A0A6G1BWD8_9ORYZ</name>
<dbReference type="EMBL" id="SPHZ02000011">
    <property type="protein sequence ID" value="KAF0892181.1"/>
    <property type="molecule type" value="Genomic_DNA"/>
</dbReference>
<dbReference type="PANTHER" id="PTHR31105:SF43">
    <property type="entry name" value="OS05G0479900 PROTEIN"/>
    <property type="match status" value="1"/>
</dbReference>
<comment type="caution">
    <text evidence="3">The sequence shown here is derived from an EMBL/GenBank/DDBJ whole genome shotgun (WGS) entry which is preliminary data.</text>
</comment>
<feature type="compositionally biased region" description="Low complexity" evidence="1">
    <location>
        <begin position="314"/>
        <end position="324"/>
    </location>
</feature>
<feature type="domain" description="Probable zinc-ribbon" evidence="2">
    <location>
        <begin position="343"/>
        <end position="385"/>
    </location>
</feature>
<gene>
    <name evidence="3" type="ORF">E2562_013534</name>
</gene>
<evidence type="ECO:0000256" key="1">
    <source>
        <dbReference type="SAM" id="MobiDB-lite"/>
    </source>
</evidence>
<evidence type="ECO:0000313" key="4">
    <source>
        <dbReference type="Proteomes" id="UP000479710"/>
    </source>
</evidence>
<feature type="region of interest" description="Disordered" evidence="1">
    <location>
        <begin position="303"/>
        <end position="329"/>
    </location>
</feature>
<dbReference type="PANTHER" id="PTHR31105">
    <property type="entry name" value="EXTRA-LARGE G-PROTEIN-LIKE"/>
    <property type="match status" value="1"/>
</dbReference>
<dbReference type="Pfam" id="PF11331">
    <property type="entry name" value="Zn_ribbon_12"/>
    <property type="match status" value="1"/>
</dbReference>
<dbReference type="InterPro" id="IPR040244">
    <property type="entry name" value="EDR4-like"/>
</dbReference>
<sequence>MESEQVKRRFGRCPYCRAMIYQDPKAVIYYCSKCRTPIRGKSPEPTDEAEYALSQLEILSADTASVFSDEPETLSRTSSIVHRGVGDEQHPVRASSSPYAGFDRGSREMGFNPARTGPRSGGLNRSEQSGDERGGSPILSCVSELRPTSRRTRRPMSSDMDASRDDGSSYGSDNDVPTSAASYRRRASPLSSQELEASSMGLSGYQPSGEASSMGWSSGYEPSGAARSPLTDPAFQRDLLQALDNLRRVIAAVEQPYGVEGHLQQAGMPQKSASCNDGGGAYTAVTRRNSRLMRRLESQLVQALPRDGLRRDASTSSSSSASSSRPGRDRLIRARKHHCRAILGGSPFVVCDKCSEILQLPAAVSVDRTARLECGACGETLSIKLPAARGFSTDRPKKIFSAPQPAVRGREDDDAAAEYALARSSLSGDQRWPAEGPLYRMLGYSTVSSVFRSRRYGEHN</sequence>
<dbReference type="GO" id="GO:1900150">
    <property type="term" value="P:regulation of defense response to fungus"/>
    <property type="evidence" value="ECO:0007669"/>
    <property type="project" value="InterPro"/>
</dbReference>
<dbReference type="AlphaFoldDB" id="A0A6G1BWD8"/>
<dbReference type="Proteomes" id="UP000479710">
    <property type="component" value="Unassembled WGS sequence"/>
</dbReference>
<evidence type="ECO:0000259" key="2">
    <source>
        <dbReference type="Pfam" id="PF11331"/>
    </source>
</evidence>
<organism evidence="3 4">
    <name type="scientific">Oryza meyeriana var. granulata</name>
    <dbReference type="NCBI Taxonomy" id="110450"/>
    <lineage>
        <taxon>Eukaryota</taxon>
        <taxon>Viridiplantae</taxon>
        <taxon>Streptophyta</taxon>
        <taxon>Embryophyta</taxon>
        <taxon>Tracheophyta</taxon>
        <taxon>Spermatophyta</taxon>
        <taxon>Magnoliopsida</taxon>
        <taxon>Liliopsida</taxon>
        <taxon>Poales</taxon>
        <taxon>Poaceae</taxon>
        <taxon>BOP clade</taxon>
        <taxon>Oryzoideae</taxon>
        <taxon>Oryzeae</taxon>
        <taxon>Oryzinae</taxon>
        <taxon>Oryza</taxon>
        <taxon>Oryza meyeriana</taxon>
    </lineage>
</organism>
<feature type="compositionally biased region" description="Polar residues" evidence="1">
    <location>
        <begin position="205"/>
        <end position="216"/>
    </location>
</feature>
<proteinExistence type="predicted"/>